<accession>A0AA39Z958</accession>
<feature type="transmembrane region" description="Helical" evidence="1">
    <location>
        <begin position="81"/>
        <end position="104"/>
    </location>
</feature>
<evidence type="ECO:0008006" key="5">
    <source>
        <dbReference type="Google" id="ProtNLM"/>
    </source>
</evidence>
<protein>
    <recommendedName>
        <fullName evidence="5">Secreted protein</fullName>
    </recommendedName>
</protein>
<dbReference type="AlphaFoldDB" id="A0AA39Z958"/>
<comment type="caution">
    <text evidence="3">The sequence shown here is derived from an EMBL/GenBank/DDBJ whole genome shotgun (WGS) entry which is preliminary data.</text>
</comment>
<feature type="chain" id="PRO_5041357400" description="Secreted protein" evidence="2">
    <location>
        <begin position="23"/>
        <end position="155"/>
    </location>
</feature>
<evidence type="ECO:0000313" key="3">
    <source>
        <dbReference type="EMBL" id="KAK0665858.1"/>
    </source>
</evidence>
<evidence type="ECO:0000256" key="1">
    <source>
        <dbReference type="SAM" id="Phobius"/>
    </source>
</evidence>
<reference evidence="3" key="1">
    <citation type="submission" date="2023-06" db="EMBL/GenBank/DDBJ databases">
        <title>Genome-scale phylogeny and comparative genomics of the fungal order Sordariales.</title>
        <authorList>
            <consortium name="Lawrence Berkeley National Laboratory"/>
            <person name="Hensen N."/>
            <person name="Bonometti L."/>
            <person name="Westerberg I."/>
            <person name="Brannstrom I.O."/>
            <person name="Guillou S."/>
            <person name="Cros-Aarteil S."/>
            <person name="Calhoun S."/>
            <person name="Haridas S."/>
            <person name="Kuo A."/>
            <person name="Mondo S."/>
            <person name="Pangilinan J."/>
            <person name="Riley R."/>
            <person name="Labutti K."/>
            <person name="Andreopoulos B."/>
            <person name="Lipzen A."/>
            <person name="Chen C."/>
            <person name="Yanf M."/>
            <person name="Daum C."/>
            <person name="Ng V."/>
            <person name="Clum A."/>
            <person name="Steindorff A."/>
            <person name="Ohm R."/>
            <person name="Martin F."/>
            <person name="Silar P."/>
            <person name="Natvig D."/>
            <person name="Lalanne C."/>
            <person name="Gautier V."/>
            <person name="Ament-Velasquez S.L."/>
            <person name="Kruys A."/>
            <person name="Hutchinson M.I."/>
            <person name="Powell A.J."/>
            <person name="Barry K."/>
            <person name="Miller A.N."/>
            <person name="Grigoriev I.V."/>
            <person name="Debuchy R."/>
            <person name="Gladieux P."/>
            <person name="Thoren M.H."/>
            <person name="Johannesson H."/>
        </authorList>
    </citation>
    <scope>NUCLEOTIDE SEQUENCE</scope>
    <source>
        <strain evidence="3">CBS 307.81</strain>
    </source>
</reference>
<name>A0AA39Z958_9PEZI</name>
<feature type="signal peptide" evidence="2">
    <location>
        <begin position="1"/>
        <end position="22"/>
    </location>
</feature>
<dbReference type="Proteomes" id="UP001174997">
    <property type="component" value="Unassembled WGS sequence"/>
</dbReference>
<dbReference type="EMBL" id="JAULSY010000100">
    <property type="protein sequence ID" value="KAK0665858.1"/>
    <property type="molecule type" value="Genomic_DNA"/>
</dbReference>
<sequence length="155" mass="17763">MKYLIMMLSRLVFLFFWFICKCFEADTHTHTYTHTCQTCHGFFFFGFSFCIGPSRSPPELSMNTSGADGQQMGETRRRRSFFFGSFSLVLSPVLELGVFGGAFGCTTRHDKKRKNDSISGVVRTLLDGVVFRVPPAGLLDIRILLSWIGQRRRRR</sequence>
<evidence type="ECO:0000313" key="4">
    <source>
        <dbReference type="Proteomes" id="UP001174997"/>
    </source>
</evidence>
<organism evidence="3 4">
    <name type="scientific">Cercophora samala</name>
    <dbReference type="NCBI Taxonomy" id="330535"/>
    <lineage>
        <taxon>Eukaryota</taxon>
        <taxon>Fungi</taxon>
        <taxon>Dikarya</taxon>
        <taxon>Ascomycota</taxon>
        <taxon>Pezizomycotina</taxon>
        <taxon>Sordariomycetes</taxon>
        <taxon>Sordariomycetidae</taxon>
        <taxon>Sordariales</taxon>
        <taxon>Lasiosphaeriaceae</taxon>
        <taxon>Cercophora</taxon>
    </lineage>
</organism>
<keyword evidence="1" id="KW-0812">Transmembrane</keyword>
<proteinExistence type="predicted"/>
<gene>
    <name evidence="3" type="ORF">QBC41DRAFT_8262</name>
</gene>
<keyword evidence="4" id="KW-1185">Reference proteome</keyword>
<keyword evidence="2" id="KW-0732">Signal</keyword>
<evidence type="ECO:0000256" key="2">
    <source>
        <dbReference type="SAM" id="SignalP"/>
    </source>
</evidence>
<keyword evidence="1" id="KW-0472">Membrane</keyword>
<keyword evidence="1" id="KW-1133">Transmembrane helix</keyword>